<protein>
    <recommendedName>
        <fullName evidence="5">Calx-beta domain-containing protein</fullName>
    </recommendedName>
</protein>
<organism evidence="6 7">
    <name type="scientific">Bacteroides salyersiae</name>
    <dbReference type="NCBI Taxonomy" id="291644"/>
    <lineage>
        <taxon>Bacteria</taxon>
        <taxon>Pseudomonadati</taxon>
        <taxon>Bacteroidota</taxon>
        <taxon>Bacteroidia</taxon>
        <taxon>Bacteroidales</taxon>
        <taxon>Bacteroidaceae</taxon>
        <taxon>Bacteroides</taxon>
    </lineage>
</organism>
<feature type="domain" description="Calx-beta" evidence="5">
    <location>
        <begin position="35"/>
        <end position="148"/>
    </location>
</feature>
<gene>
    <name evidence="6" type="ORF">F3F73_19395</name>
</gene>
<comment type="caution">
    <text evidence="6">The sequence shown here is derived from an EMBL/GenBank/DDBJ whole genome shotgun (WGS) entry which is preliminary data.</text>
</comment>
<evidence type="ECO:0000259" key="5">
    <source>
        <dbReference type="Pfam" id="PF03160"/>
    </source>
</evidence>
<dbReference type="PROSITE" id="PS51257">
    <property type="entry name" value="PROKAR_LIPOPROTEIN"/>
    <property type="match status" value="1"/>
</dbReference>
<feature type="signal peptide" evidence="4">
    <location>
        <begin position="1"/>
        <end position="18"/>
    </location>
</feature>
<evidence type="ECO:0000313" key="6">
    <source>
        <dbReference type="EMBL" id="KAA3759202.1"/>
    </source>
</evidence>
<dbReference type="EMBL" id="VWMK01000023">
    <property type="protein sequence ID" value="KAA3759202.1"/>
    <property type="molecule type" value="Genomic_DNA"/>
</dbReference>
<dbReference type="AlphaFoldDB" id="A0A7J4XE15"/>
<evidence type="ECO:0000256" key="3">
    <source>
        <dbReference type="ARBA" id="ARBA00022837"/>
    </source>
</evidence>
<dbReference type="RefSeq" id="WP_007478787.1">
    <property type="nucleotide sequence ID" value="NZ_CAXSTI010000002.1"/>
</dbReference>
<proteinExistence type="predicted"/>
<sequence length="295" mass="32088">MRKLKYLILAVGTLFVIASCDDNIPQSFNAEDSNASFSKTTASVNENATEPLEIPLVLAGIPGSGKVTVTLAVSTEGDTNPAIEGEDFTIDNKEITFEEGYGTQNIVIRPIDNNVFTGKKTFTLTIASSTPELKESVQNSVKISIADDEHPLSYLFGTYAMEGILISQGQASPNGYDVTIAAHDAGALNEIEVDFGYPEVVLASVGEEDGETVITFYKNQDVGEAQAGYIAHFVWTTVEDGKQYYSETDNVMATYDNGIITLNEDNGFGFLAYESGVPYAWFEYWMQGSVTFTKK</sequence>
<dbReference type="GO" id="GO:0016020">
    <property type="term" value="C:membrane"/>
    <property type="evidence" value="ECO:0007669"/>
    <property type="project" value="InterPro"/>
</dbReference>
<evidence type="ECO:0000256" key="2">
    <source>
        <dbReference type="ARBA" id="ARBA00022737"/>
    </source>
</evidence>
<keyword evidence="2" id="KW-0677">Repeat</keyword>
<dbReference type="Pfam" id="PF03160">
    <property type="entry name" value="Calx-beta"/>
    <property type="match status" value="1"/>
</dbReference>
<accession>A0A7J4XE15</accession>
<keyword evidence="3" id="KW-0106">Calcium</keyword>
<dbReference type="InterPro" id="IPR003644">
    <property type="entry name" value="Calx_beta"/>
</dbReference>
<evidence type="ECO:0000313" key="7">
    <source>
        <dbReference type="Proteomes" id="UP000422221"/>
    </source>
</evidence>
<reference evidence="6 7" key="1">
    <citation type="journal article" date="2019" name="Nat. Med.">
        <title>A library of human gut bacterial isolates paired with longitudinal multiomics data enables mechanistic microbiome research.</title>
        <authorList>
            <person name="Poyet M."/>
            <person name="Groussin M."/>
            <person name="Gibbons S.M."/>
            <person name="Avila-Pacheco J."/>
            <person name="Jiang X."/>
            <person name="Kearney S.M."/>
            <person name="Perrotta A.R."/>
            <person name="Berdy B."/>
            <person name="Zhao S."/>
            <person name="Lieberman T.D."/>
            <person name="Swanson P.K."/>
            <person name="Smith M."/>
            <person name="Roesemann S."/>
            <person name="Alexander J.E."/>
            <person name="Rich S.A."/>
            <person name="Livny J."/>
            <person name="Vlamakis H."/>
            <person name="Clish C."/>
            <person name="Bullock K."/>
            <person name="Deik A."/>
            <person name="Scott J."/>
            <person name="Pierce K.A."/>
            <person name="Xavier R.J."/>
            <person name="Alm E.J."/>
        </authorList>
    </citation>
    <scope>NUCLEOTIDE SEQUENCE [LARGE SCALE GENOMIC DNA]</scope>
    <source>
        <strain evidence="6 7">BIOML-A10</strain>
    </source>
</reference>
<name>A0A7J4XE15_9BACE</name>
<evidence type="ECO:0000256" key="4">
    <source>
        <dbReference type="SAM" id="SignalP"/>
    </source>
</evidence>
<dbReference type="Proteomes" id="UP000422221">
    <property type="component" value="Unassembled WGS sequence"/>
</dbReference>
<feature type="chain" id="PRO_5029499880" description="Calx-beta domain-containing protein" evidence="4">
    <location>
        <begin position="19"/>
        <end position="295"/>
    </location>
</feature>
<keyword evidence="1 4" id="KW-0732">Signal</keyword>
<dbReference type="Gene3D" id="2.60.40.2030">
    <property type="match status" value="1"/>
</dbReference>
<dbReference type="InterPro" id="IPR038081">
    <property type="entry name" value="CalX-like_sf"/>
</dbReference>
<dbReference type="GO" id="GO:0007154">
    <property type="term" value="P:cell communication"/>
    <property type="evidence" value="ECO:0007669"/>
    <property type="project" value="InterPro"/>
</dbReference>
<evidence type="ECO:0000256" key="1">
    <source>
        <dbReference type="ARBA" id="ARBA00022729"/>
    </source>
</evidence>
<dbReference type="SUPFAM" id="SSF141072">
    <property type="entry name" value="CalX-like"/>
    <property type="match status" value="1"/>
</dbReference>